<keyword evidence="3" id="KW-0285">Flavoprotein</keyword>
<organism evidence="7 8">
    <name type="scientific">Actinokineospora auranticolor</name>
    <dbReference type="NCBI Taxonomy" id="155976"/>
    <lineage>
        <taxon>Bacteria</taxon>
        <taxon>Bacillati</taxon>
        <taxon>Actinomycetota</taxon>
        <taxon>Actinomycetes</taxon>
        <taxon>Pseudonocardiales</taxon>
        <taxon>Pseudonocardiaceae</taxon>
        <taxon>Actinokineospora</taxon>
    </lineage>
</organism>
<dbReference type="PANTHER" id="PTHR11552:SF147">
    <property type="entry name" value="CHOLINE DEHYDROGENASE, MITOCHONDRIAL"/>
    <property type="match status" value="1"/>
</dbReference>
<feature type="binding site" evidence="5">
    <location>
        <position position="78"/>
    </location>
    <ligand>
        <name>FAD</name>
        <dbReference type="ChEBI" id="CHEBI:57692"/>
    </ligand>
</feature>
<dbReference type="Pfam" id="PF05199">
    <property type="entry name" value="GMC_oxred_C"/>
    <property type="match status" value="1"/>
</dbReference>
<dbReference type="PANTHER" id="PTHR11552">
    <property type="entry name" value="GLUCOSE-METHANOL-CHOLINE GMC OXIDOREDUCTASE"/>
    <property type="match status" value="1"/>
</dbReference>
<sequence>MDVIVVGAGSAGSVVARRLVDAGARVTLLEAGGPDTNPAIHDPSRAGELWHGPEDWDHYTVPQPHAGNRRLHLPRGKVLGGSHSLNAMIWVRGAAQDYDGWGQPGWAWQDVLPVYERIEKDLLPVVANEPLHPIQQSMLDAAEQIGIEFNPDYNAGSLDGISIEQITARDGQRVNTWIAYGRPILGADNFTVHTGALVHRLLLDGTRAVGVLVEIDGELQELRADQVVLAAGALASPAILLRSGIGPADELRAAGIEVVADVPGVGRNLHDHLLAPVIYATDRREVEPPSAGRSVTQTHLFWRSRPDLDVPDTQPIHFSVPMYQPGMSGPATGFSLMAGIVTPRSRGSLRVTSADPRDEPLIDLAALEHPDDFASLVASVEQCRRLGAAPALAEEWGAREIYPEPGADVEDYVRRNAITYHHQVGTCKMGTDAESVVGPDLLAHGLTGLRIADASIMPTVPTGNTNAPAVLIGELAANFILA</sequence>
<dbReference type="Pfam" id="PF00732">
    <property type="entry name" value="GMC_oxred_N"/>
    <property type="match status" value="1"/>
</dbReference>
<dbReference type="SUPFAM" id="SSF51905">
    <property type="entry name" value="FAD/NAD(P)-binding domain"/>
    <property type="match status" value="1"/>
</dbReference>
<dbReference type="PIRSF" id="PIRSF000137">
    <property type="entry name" value="Alcohol_oxidase"/>
    <property type="match status" value="1"/>
</dbReference>
<feature type="domain" description="Glucose-methanol-choline oxidoreductase N-terminal" evidence="6">
    <location>
        <begin position="232"/>
        <end position="246"/>
    </location>
</feature>
<evidence type="ECO:0000259" key="6">
    <source>
        <dbReference type="PROSITE" id="PS00624"/>
    </source>
</evidence>
<dbReference type="Gene3D" id="3.50.50.60">
    <property type="entry name" value="FAD/NAD(P)-binding domain"/>
    <property type="match status" value="1"/>
</dbReference>
<proteinExistence type="inferred from homology"/>
<protein>
    <submittedName>
        <fullName evidence="7">Choline dehydrogenase-like flavoprotein</fullName>
    </submittedName>
</protein>
<dbReference type="InterPro" id="IPR000172">
    <property type="entry name" value="GMC_OxRdtase_N"/>
</dbReference>
<dbReference type="Gene3D" id="3.30.560.10">
    <property type="entry name" value="Glucose Oxidase, domain 3"/>
    <property type="match status" value="1"/>
</dbReference>
<gene>
    <name evidence="7" type="ORF">CLV40_11444</name>
</gene>
<dbReference type="GO" id="GO:0050660">
    <property type="term" value="F:flavin adenine dinucleotide binding"/>
    <property type="evidence" value="ECO:0007669"/>
    <property type="project" value="InterPro"/>
</dbReference>
<dbReference type="EMBL" id="PTIX01000014">
    <property type="protein sequence ID" value="PPK65392.1"/>
    <property type="molecule type" value="Genomic_DNA"/>
</dbReference>
<comment type="similarity">
    <text evidence="2">Belongs to the GMC oxidoreductase family.</text>
</comment>
<feature type="binding site" evidence="5">
    <location>
        <position position="420"/>
    </location>
    <ligand>
        <name>substrate</name>
    </ligand>
</feature>
<feature type="binding site" evidence="5">
    <location>
        <position position="198"/>
    </location>
    <ligand>
        <name>FAD</name>
        <dbReference type="ChEBI" id="CHEBI:57692"/>
    </ligand>
</feature>
<dbReference type="PROSITE" id="PS00624">
    <property type="entry name" value="GMC_OXRED_2"/>
    <property type="match status" value="1"/>
</dbReference>
<evidence type="ECO:0000256" key="3">
    <source>
        <dbReference type="ARBA" id="ARBA00022630"/>
    </source>
</evidence>
<comment type="cofactor">
    <cofactor evidence="1 5">
        <name>FAD</name>
        <dbReference type="ChEBI" id="CHEBI:57692"/>
    </cofactor>
</comment>
<evidence type="ECO:0000256" key="2">
    <source>
        <dbReference type="ARBA" id="ARBA00010790"/>
    </source>
</evidence>
<accession>A0A2S6GJI1</accession>
<dbReference type="SUPFAM" id="SSF54373">
    <property type="entry name" value="FAD-linked reductases, C-terminal domain"/>
    <property type="match status" value="1"/>
</dbReference>
<evidence type="ECO:0000256" key="4">
    <source>
        <dbReference type="ARBA" id="ARBA00022827"/>
    </source>
</evidence>
<dbReference type="RefSeq" id="WP_104481162.1">
    <property type="nucleotide sequence ID" value="NZ_CP154825.1"/>
</dbReference>
<dbReference type="InterPro" id="IPR012132">
    <property type="entry name" value="GMC_OxRdtase"/>
</dbReference>
<dbReference type="AlphaFoldDB" id="A0A2S6GJI1"/>
<evidence type="ECO:0000256" key="5">
    <source>
        <dbReference type="PIRSR" id="PIRSR000137-2"/>
    </source>
</evidence>
<evidence type="ECO:0000313" key="8">
    <source>
        <dbReference type="Proteomes" id="UP000239203"/>
    </source>
</evidence>
<keyword evidence="8" id="KW-1185">Reference proteome</keyword>
<dbReference type="InterPro" id="IPR007867">
    <property type="entry name" value="GMC_OxRtase_C"/>
</dbReference>
<evidence type="ECO:0000313" key="7">
    <source>
        <dbReference type="EMBL" id="PPK65392.1"/>
    </source>
</evidence>
<dbReference type="Proteomes" id="UP000239203">
    <property type="component" value="Unassembled WGS sequence"/>
</dbReference>
<comment type="caution">
    <text evidence="7">The sequence shown here is derived from an EMBL/GenBank/DDBJ whole genome shotgun (WGS) entry which is preliminary data.</text>
</comment>
<evidence type="ECO:0000256" key="1">
    <source>
        <dbReference type="ARBA" id="ARBA00001974"/>
    </source>
</evidence>
<dbReference type="InterPro" id="IPR036188">
    <property type="entry name" value="FAD/NAD-bd_sf"/>
</dbReference>
<dbReference type="GO" id="GO:0016614">
    <property type="term" value="F:oxidoreductase activity, acting on CH-OH group of donors"/>
    <property type="evidence" value="ECO:0007669"/>
    <property type="project" value="InterPro"/>
</dbReference>
<dbReference type="OrthoDB" id="9785276at2"/>
<reference evidence="7 8" key="1">
    <citation type="submission" date="2018-02" db="EMBL/GenBank/DDBJ databases">
        <title>Genomic Encyclopedia of Archaeal and Bacterial Type Strains, Phase II (KMG-II): from individual species to whole genera.</title>
        <authorList>
            <person name="Goeker M."/>
        </authorList>
    </citation>
    <scope>NUCLEOTIDE SEQUENCE [LARGE SCALE GENOMIC DNA]</scope>
    <source>
        <strain evidence="7 8">YU 961-1</strain>
    </source>
</reference>
<name>A0A2S6GJI1_9PSEU</name>
<keyword evidence="4 5" id="KW-0274">FAD</keyword>